<feature type="region of interest" description="Disordered" evidence="1">
    <location>
        <begin position="295"/>
        <end position="327"/>
    </location>
</feature>
<dbReference type="EMBL" id="MU856446">
    <property type="protein sequence ID" value="KAK3896699.1"/>
    <property type="molecule type" value="Genomic_DNA"/>
</dbReference>
<sequence>MSFSGLPQELKEAIWELALHAAVAEPEVCIVWPLHQTDFDQVPTPLVVDTTFPVLMHVCREWRDFVVSSSRRPSAPVRFRFSRQANAQVPYRHFRGDTDTLYVSSTNYEMVIWCLDAERDPGDTRHAFLPAVRHLAVEWAVWKRAELWLPELVFRACPDLQTVSAVFPSSRRAMWRFFQAPAKRCKLRRVEGADGLLAPKVDGEPGEVVSVQWQVDYGRDVAEDEAPFTWQNELDIHEMNMNEPGGEWFVGSAWDKEREKLCLEYEAAAFVQFKRSEDGGETWVEACENRLLMRGQDGEQRPPILNPEQLGRNPEEWRVNDEDDYQY</sequence>
<gene>
    <name evidence="3" type="ORF">C8A05DRAFT_39754</name>
</gene>
<name>A0AAN6MAR1_9PEZI</name>
<accession>A0AAN6MAR1</accession>
<keyword evidence="4" id="KW-1185">Reference proteome</keyword>
<protein>
    <recommendedName>
        <fullName evidence="2">2EXR domain-containing protein</fullName>
    </recommendedName>
</protein>
<organism evidence="3 4">
    <name type="scientific">Staphylotrichum tortipilum</name>
    <dbReference type="NCBI Taxonomy" id="2831512"/>
    <lineage>
        <taxon>Eukaryota</taxon>
        <taxon>Fungi</taxon>
        <taxon>Dikarya</taxon>
        <taxon>Ascomycota</taxon>
        <taxon>Pezizomycotina</taxon>
        <taxon>Sordariomycetes</taxon>
        <taxon>Sordariomycetidae</taxon>
        <taxon>Sordariales</taxon>
        <taxon>Chaetomiaceae</taxon>
        <taxon>Staphylotrichum</taxon>
    </lineage>
</organism>
<dbReference type="InterPro" id="IPR045518">
    <property type="entry name" value="2EXR"/>
</dbReference>
<reference evidence="3" key="2">
    <citation type="submission" date="2023-05" db="EMBL/GenBank/DDBJ databases">
        <authorList>
            <consortium name="Lawrence Berkeley National Laboratory"/>
            <person name="Steindorff A."/>
            <person name="Hensen N."/>
            <person name="Bonometti L."/>
            <person name="Westerberg I."/>
            <person name="Brannstrom I.O."/>
            <person name="Guillou S."/>
            <person name="Cros-Aarteil S."/>
            <person name="Calhoun S."/>
            <person name="Haridas S."/>
            <person name="Kuo A."/>
            <person name="Mondo S."/>
            <person name="Pangilinan J."/>
            <person name="Riley R."/>
            <person name="Labutti K."/>
            <person name="Andreopoulos B."/>
            <person name="Lipzen A."/>
            <person name="Chen C."/>
            <person name="Yanf M."/>
            <person name="Daum C."/>
            <person name="Ng V."/>
            <person name="Clum A."/>
            <person name="Ohm R."/>
            <person name="Martin F."/>
            <person name="Silar P."/>
            <person name="Natvig D."/>
            <person name="Lalanne C."/>
            <person name="Gautier V."/>
            <person name="Ament-Velasquez S.L."/>
            <person name="Kruys A."/>
            <person name="Hutchinson M.I."/>
            <person name="Powell A.J."/>
            <person name="Barry K."/>
            <person name="Miller A.N."/>
            <person name="Grigoriev I.V."/>
            <person name="Debuchy R."/>
            <person name="Gladieux P."/>
            <person name="Thoren M.H."/>
            <person name="Johannesson H."/>
        </authorList>
    </citation>
    <scope>NUCLEOTIDE SEQUENCE</scope>
    <source>
        <strain evidence="3">CBS 103.79</strain>
    </source>
</reference>
<feature type="domain" description="2EXR" evidence="2">
    <location>
        <begin position="3"/>
        <end position="101"/>
    </location>
</feature>
<evidence type="ECO:0000256" key="1">
    <source>
        <dbReference type="SAM" id="MobiDB-lite"/>
    </source>
</evidence>
<evidence type="ECO:0000313" key="4">
    <source>
        <dbReference type="Proteomes" id="UP001303889"/>
    </source>
</evidence>
<dbReference type="Proteomes" id="UP001303889">
    <property type="component" value="Unassembled WGS sequence"/>
</dbReference>
<dbReference type="AlphaFoldDB" id="A0AAN6MAR1"/>
<evidence type="ECO:0000313" key="3">
    <source>
        <dbReference type="EMBL" id="KAK3896699.1"/>
    </source>
</evidence>
<reference evidence="3" key="1">
    <citation type="journal article" date="2023" name="Mol. Phylogenet. Evol.">
        <title>Genome-scale phylogeny and comparative genomics of the fungal order Sordariales.</title>
        <authorList>
            <person name="Hensen N."/>
            <person name="Bonometti L."/>
            <person name="Westerberg I."/>
            <person name="Brannstrom I.O."/>
            <person name="Guillou S."/>
            <person name="Cros-Aarteil S."/>
            <person name="Calhoun S."/>
            <person name="Haridas S."/>
            <person name="Kuo A."/>
            <person name="Mondo S."/>
            <person name="Pangilinan J."/>
            <person name="Riley R."/>
            <person name="LaButti K."/>
            <person name="Andreopoulos B."/>
            <person name="Lipzen A."/>
            <person name="Chen C."/>
            <person name="Yan M."/>
            <person name="Daum C."/>
            <person name="Ng V."/>
            <person name="Clum A."/>
            <person name="Steindorff A."/>
            <person name="Ohm R.A."/>
            <person name="Martin F."/>
            <person name="Silar P."/>
            <person name="Natvig D.O."/>
            <person name="Lalanne C."/>
            <person name="Gautier V."/>
            <person name="Ament-Velasquez S.L."/>
            <person name="Kruys A."/>
            <person name="Hutchinson M.I."/>
            <person name="Powell A.J."/>
            <person name="Barry K."/>
            <person name="Miller A.N."/>
            <person name="Grigoriev I.V."/>
            <person name="Debuchy R."/>
            <person name="Gladieux P."/>
            <person name="Hiltunen Thoren M."/>
            <person name="Johannesson H."/>
        </authorList>
    </citation>
    <scope>NUCLEOTIDE SEQUENCE</scope>
    <source>
        <strain evidence="3">CBS 103.79</strain>
    </source>
</reference>
<comment type="caution">
    <text evidence="3">The sequence shown here is derived from an EMBL/GenBank/DDBJ whole genome shotgun (WGS) entry which is preliminary data.</text>
</comment>
<proteinExistence type="predicted"/>
<evidence type="ECO:0000259" key="2">
    <source>
        <dbReference type="Pfam" id="PF20150"/>
    </source>
</evidence>
<dbReference type="Pfam" id="PF20150">
    <property type="entry name" value="2EXR"/>
    <property type="match status" value="1"/>
</dbReference>